<dbReference type="PANTHER" id="PTHR43437:SF3">
    <property type="entry name" value="HYDROXYACYL-THIOESTER DEHYDRATASE TYPE 2, MITOCHONDRIAL"/>
    <property type="match status" value="1"/>
</dbReference>
<organism evidence="3 4">
    <name type="scientific">Planosporangium thailandense</name>
    <dbReference type="NCBI Taxonomy" id="765197"/>
    <lineage>
        <taxon>Bacteria</taxon>
        <taxon>Bacillati</taxon>
        <taxon>Actinomycetota</taxon>
        <taxon>Actinomycetes</taxon>
        <taxon>Micromonosporales</taxon>
        <taxon>Micromonosporaceae</taxon>
        <taxon>Planosporangium</taxon>
    </lineage>
</organism>
<dbReference type="CDD" id="cd03449">
    <property type="entry name" value="R_hydratase"/>
    <property type="match status" value="1"/>
</dbReference>
<comment type="caution">
    <text evidence="3">The sequence shown here is derived from an EMBL/GenBank/DDBJ whole genome shotgun (WGS) entry which is preliminary data.</text>
</comment>
<evidence type="ECO:0000313" key="4">
    <source>
        <dbReference type="Proteomes" id="UP000722989"/>
    </source>
</evidence>
<dbReference type="SUPFAM" id="SSF54637">
    <property type="entry name" value="Thioesterase/thiol ester dehydrase-isomerase"/>
    <property type="match status" value="1"/>
</dbReference>
<evidence type="ECO:0000313" key="3">
    <source>
        <dbReference type="EMBL" id="NJC73423.1"/>
    </source>
</evidence>
<accession>A0ABX0Y507</accession>
<dbReference type="InterPro" id="IPR029069">
    <property type="entry name" value="HotDog_dom_sf"/>
</dbReference>
<feature type="domain" description="MaoC-like" evidence="2">
    <location>
        <begin position="6"/>
        <end position="109"/>
    </location>
</feature>
<evidence type="ECO:0000256" key="1">
    <source>
        <dbReference type="ARBA" id="ARBA00005254"/>
    </source>
</evidence>
<dbReference type="InterPro" id="IPR050965">
    <property type="entry name" value="UPF0336/Enoyl-CoA_hydratase"/>
</dbReference>
<keyword evidence="4" id="KW-1185">Reference proteome</keyword>
<dbReference type="Proteomes" id="UP000722989">
    <property type="component" value="Unassembled WGS sequence"/>
</dbReference>
<dbReference type="InterPro" id="IPR002539">
    <property type="entry name" value="MaoC-like_dom"/>
</dbReference>
<dbReference type="PANTHER" id="PTHR43437">
    <property type="entry name" value="HYDROXYACYL-THIOESTER DEHYDRATASE TYPE 2, MITOCHONDRIAL-RELATED"/>
    <property type="match status" value="1"/>
</dbReference>
<gene>
    <name evidence="3" type="ORF">HC031_27410</name>
</gene>
<reference evidence="3 4" key="1">
    <citation type="submission" date="2020-03" db="EMBL/GenBank/DDBJ databases">
        <title>WGS of the type strain of Planosporangium spp.</title>
        <authorList>
            <person name="Thawai C."/>
        </authorList>
    </citation>
    <scope>NUCLEOTIDE SEQUENCE [LARGE SCALE GENOMIC DNA]</scope>
    <source>
        <strain evidence="3 4">TBRC 5610</strain>
    </source>
</reference>
<dbReference type="Pfam" id="PF01575">
    <property type="entry name" value="MaoC_dehydratas"/>
    <property type="match status" value="1"/>
</dbReference>
<dbReference type="EMBL" id="JAATVY010000030">
    <property type="protein sequence ID" value="NJC73423.1"/>
    <property type="molecule type" value="Genomic_DNA"/>
</dbReference>
<evidence type="ECO:0000259" key="2">
    <source>
        <dbReference type="Pfam" id="PF01575"/>
    </source>
</evidence>
<dbReference type="RefSeq" id="WP_167928332.1">
    <property type="nucleotide sequence ID" value="NZ_JAATVY010000030.1"/>
</dbReference>
<protein>
    <submittedName>
        <fullName evidence="3">MaoC family dehydratase</fullName>
    </submittedName>
</protein>
<proteinExistence type="inferred from homology"/>
<name>A0ABX0Y507_9ACTN</name>
<dbReference type="Gene3D" id="3.10.129.10">
    <property type="entry name" value="Hotdog Thioesterase"/>
    <property type="match status" value="1"/>
</dbReference>
<sequence length="137" mass="15341">MTDDLIGRTVTFSKTVSESDVYLFAGISGDLSPNHVDEEYMKRTPYGRRIAHGALMVAYMSACSTKFVESIGNDPHVSYGYDRIRFTRPVFLGDTVRIEYTIAESEPQRRMLRADVRAYNQDGEVVAVATHILKGVA</sequence>
<comment type="similarity">
    <text evidence="1">Belongs to the enoyl-CoA hydratase/isomerase family.</text>
</comment>